<organism evidence="1">
    <name type="scientific">freshwater metagenome</name>
    <dbReference type="NCBI Taxonomy" id="449393"/>
    <lineage>
        <taxon>unclassified sequences</taxon>
        <taxon>metagenomes</taxon>
        <taxon>ecological metagenomes</taxon>
    </lineage>
</organism>
<reference evidence="1" key="1">
    <citation type="submission" date="2020-05" db="EMBL/GenBank/DDBJ databases">
        <authorList>
            <person name="Chiriac C."/>
            <person name="Salcher M."/>
            <person name="Ghai R."/>
            <person name="Kavagutti S V."/>
        </authorList>
    </citation>
    <scope>NUCLEOTIDE SEQUENCE</scope>
</reference>
<proteinExistence type="predicted"/>
<sequence>MALFYDSGRFMPSFDEDFEHMSWFRTWPNGPHHLHDVEPGGTVYLVRSGDEQRIMWETRVTRMVAVPYEALEGFADEVNRRWGITLLSIDMQPGGFCIGWMAEPVACLNRAPRALPDSLQHSLEPGESLDLDGWQFGSDLSAAFRYRWGLPDNDPSDQHFCTGRSLIGWFGL</sequence>
<dbReference type="EMBL" id="CAEZYY010000075">
    <property type="protein sequence ID" value="CAB4774935.1"/>
    <property type="molecule type" value="Genomic_DNA"/>
</dbReference>
<protein>
    <submittedName>
        <fullName evidence="1">Unannotated protein</fullName>
    </submittedName>
</protein>
<dbReference type="AlphaFoldDB" id="A0A6J6VVA4"/>
<gene>
    <name evidence="1" type="ORF">UFOPK2806_02653</name>
</gene>
<accession>A0A6J6VVA4</accession>
<name>A0A6J6VVA4_9ZZZZ</name>
<evidence type="ECO:0000313" key="1">
    <source>
        <dbReference type="EMBL" id="CAB4774935.1"/>
    </source>
</evidence>